<dbReference type="OMA" id="QIFPIVQ"/>
<keyword evidence="4 9" id="KW-0732">Signal</keyword>
<reference evidence="11" key="2">
    <citation type="journal article" date="2022" name="Microb. Genom.">
        <title>A chromosome-scale genome assembly of the tomato pathogen Cladosporium fulvum reveals a compartmentalized genome architecture and the presence of a dispensable chromosome.</title>
        <authorList>
            <person name="Zaccaron A.Z."/>
            <person name="Chen L.H."/>
            <person name="Samaras A."/>
            <person name="Stergiopoulos I."/>
        </authorList>
    </citation>
    <scope>NUCLEOTIDE SEQUENCE</scope>
    <source>
        <strain evidence="11">Race5_Kim</strain>
    </source>
</reference>
<dbReference type="RefSeq" id="XP_047757916.1">
    <property type="nucleotide sequence ID" value="XM_047902244.1"/>
</dbReference>
<evidence type="ECO:0000256" key="5">
    <source>
        <dbReference type="ARBA" id="ARBA00023136"/>
    </source>
</evidence>
<keyword evidence="5" id="KW-0472">Membrane</keyword>
<evidence type="ECO:0000313" key="11">
    <source>
        <dbReference type="EMBL" id="UJO13550.1"/>
    </source>
</evidence>
<dbReference type="CDD" id="cd21176">
    <property type="entry name" value="LPMO_auxiliary-like"/>
    <property type="match status" value="1"/>
</dbReference>
<evidence type="ECO:0000256" key="7">
    <source>
        <dbReference type="ARBA" id="ARBA00023288"/>
    </source>
</evidence>
<keyword evidence="12" id="KW-1185">Reference proteome</keyword>
<feature type="signal peptide" evidence="9">
    <location>
        <begin position="1"/>
        <end position="17"/>
    </location>
</feature>
<evidence type="ECO:0000313" key="12">
    <source>
        <dbReference type="Proteomes" id="UP000756132"/>
    </source>
</evidence>
<dbReference type="InterPro" id="IPR046530">
    <property type="entry name" value="BIM1-like_dom"/>
</dbReference>
<evidence type="ECO:0000256" key="4">
    <source>
        <dbReference type="ARBA" id="ARBA00022729"/>
    </source>
</evidence>
<dbReference type="GO" id="GO:0005886">
    <property type="term" value="C:plasma membrane"/>
    <property type="evidence" value="ECO:0007669"/>
    <property type="project" value="UniProtKB-SubCell"/>
</dbReference>
<dbReference type="GO" id="GO:0098552">
    <property type="term" value="C:side of membrane"/>
    <property type="evidence" value="ECO:0007669"/>
    <property type="project" value="UniProtKB-KW"/>
</dbReference>
<dbReference type="PANTHER" id="PTHR34992">
    <property type="entry name" value="HYPHAL ANASTAMOSIS-7 PROTEIN"/>
    <property type="match status" value="1"/>
</dbReference>
<dbReference type="AlphaFoldDB" id="A0A9Q8L9T1"/>
<evidence type="ECO:0000259" key="10">
    <source>
        <dbReference type="Pfam" id="PF20238"/>
    </source>
</evidence>
<dbReference type="InterPro" id="IPR046936">
    <property type="entry name" value="BIM1-like"/>
</dbReference>
<dbReference type="KEGG" id="ffu:CLAFUR5_03096"/>
<protein>
    <recommendedName>
        <fullName evidence="10">Copper acquisition factor BIM1-like domain-containing protein</fullName>
    </recommendedName>
</protein>
<keyword evidence="6" id="KW-0325">Glycoprotein</keyword>
<keyword evidence="2" id="KW-1003">Cell membrane</keyword>
<name>A0A9Q8L9T1_PASFU</name>
<keyword evidence="3" id="KW-0336">GPI-anchor</keyword>
<accession>A0A9Q8L9T1</accession>
<dbReference type="Pfam" id="PF20238">
    <property type="entry name" value="BIM1-like_dom"/>
    <property type="match status" value="1"/>
</dbReference>
<dbReference type="OrthoDB" id="2146436at2759"/>
<feature type="chain" id="PRO_5040243253" description="Copper acquisition factor BIM1-like domain-containing protein" evidence="9">
    <location>
        <begin position="18"/>
        <end position="211"/>
    </location>
</feature>
<organism evidence="11 12">
    <name type="scientific">Passalora fulva</name>
    <name type="common">Tomato leaf mold</name>
    <name type="synonym">Cladosporium fulvum</name>
    <dbReference type="NCBI Taxonomy" id="5499"/>
    <lineage>
        <taxon>Eukaryota</taxon>
        <taxon>Fungi</taxon>
        <taxon>Dikarya</taxon>
        <taxon>Ascomycota</taxon>
        <taxon>Pezizomycotina</taxon>
        <taxon>Dothideomycetes</taxon>
        <taxon>Dothideomycetidae</taxon>
        <taxon>Mycosphaerellales</taxon>
        <taxon>Mycosphaerellaceae</taxon>
        <taxon>Fulvia</taxon>
    </lineage>
</organism>
<dbReference type="PANTHER" id="PTHR34992:SF1">
    <property type="entry name" value="COPPER ACQUISITION FACTOR BIM1-LIKE DOMAIN-CONTAINING PROTEIN"/>
    <property type="match status" value="1"/>
</dbReference>
<dbReference type="GeneID" id="71982974"/>
<proteinExistence type="predicted"/>
<evidence type="ECO:0000256" key="1">
    <source>
        <dbReference type="ARBA" id="ARBA00004609"/>
    </source>
</evidence>
<feature type="region of interest" description="Disordered" evidence="8">
    <location>
        <begin position="160"/>
        <end position="182"/>
    </location>
</feature>
<gene>
    <name evidence="11" type="ORF">CLAFUR5_03096</name>
</gene>
<feature type="domain" description="Copper acquisition factor BIM1-like" evidence="10">
    <location>
        <begin position="17"/>
        <end position="154"/>
    </location>
</feature>
<dbReference type="EMBL" id="CP090164">
    <property type="protein sequence ID" value="UJO13550.1"/>
    <property type="molecule type" value="Genomic_DNA"/>
</dbReference>
<sequence length="211" mass="21155">MLRSLLLTLAAAGLGAAHFTLNWPETAGFSDDDEPTAPCGGATVVVNDTAPEINVDRFAVAIFSSHPAGNWTFRATQSTEEPYDFTDIVPGVSSTGPGDFCLTHLRAPSDWAGSSGILQVIDNSVDGTLYQCAPVRFVSGANDTAGASCRNNTGFSATFSSAETSNSSGTSEETPSGTAAPSASSSAAAAAMATGVGSVLGLGLLAAGLAL</sequence>
<evidence type="ECO:0000256" key="3">
    <source>
        <dbReference type="ARBA" id="ARBA00022622"/>
    </source>
</evidence>
<evidence type="ECO:0000256" key="2">
    <source>
        <dbReference type="ARBA" id="ARBA00022475"/>
    </source>
</evidence>
<evidence type="ECO:0000256" key="9">
    <source>
        <dbReference type="SAM" id="SignalP"/>
    </source>
</evidence>
<keyword evidence="7" id="KW-0449">Lipoprotein</keyword>
<evidence type="ECO:0000256" key="8">
    <source>
        <dbReference type="SAM" id="MobiDB-lite"/>
    </source>
</evidence>
<comment type="subcellular location">
    <subcellularLocation>
        <location evidence="1">Cell membrane</location>
        <topology evidence="1">Lipid-anchor</topology>
        <topology evidence="1">GPI-anchor</topology>
    </subcellularLocation>
</comment>
<reference evidence="11" key="1">
    <citation type="submission" date="2021-12" db="EMBL/GenBank/DDBJ databases">
        <authorList>
            <person name="Zaccaron A."/>
            <person name="Stergiopoulos I."/>
        </authorList>
    </citation>
    <scope>NUCLEOTIDE SEQUENCE</scope>
    <source>
        <strain evidence="11">Race5_Kim</strain>
    </source>
</reference>
<dbReference type="Proteomes" id="UP000756132">
    <property type="component" value="Chromosome 2"/>
</dbReference>
<evidence type="ECO:0000256" key="6">
    <source>
        <dbReference type="ARBA" id="ARBA00023180"/>
    </source>
</evidence>